<proteinExistence type="predicted"/>
<organism evidence="3">
    <name type="scientific">marine sediment metagenome</name>
    <dbReference type="NCBI Taxonomy" id="412755"/>
    <lineage>
        <taxon>unclassified sequences</taxon>
        <taxon>metagenomes</taxon>
        <taxon>ecological metagenomes</taxon>
    </lineage>
</organism>
<dbReference type="Pfam" id="PF00589">
    <property type="entry name" value="Phage_integrase"/>
    <property type="match status" value="1"/>
</dbReference>
<protein>
    <recommendedName>
        <fullName evidence="2">Tyr recombinase domain-containing protein</fullName>
    </recommendedName>
</protein>
<dbReference type="EMBL" id="BARU01025649">
    <property type="protein sequence ID" value="GAH68935.1"/>
    <property type="molecule type" value="Genomic_DNA"/>
</dbReference>
<evidence type="ECO:0000256" key="1">
    <source>
        <dbReference type="ARBA" id="ARBA00023172"/>
    </source>
</evidence>
<dbReference type="CDD" id="cd00397">
    <property type="entry name" value="DNA_BRE_C"/>
    <property type="match status" value="1"/>
</dbReference>
<name>X1II56_9ZZZZ</name>
<feature type="domain" description="Tyr recombinase" evidence="2">
    <location>
        <begin position="108"/>
        <end position="273"/>
    </location>
</feature>
<accession>X1II56</accession>
<dbReference type="InterPro" id="IPR011010">
    <property type="entry name" value="DNA_brk_join_enz"/>
</dbReference>
<gene>
    <name evidence="3" type="ORF">S03H2_41304</name>
</gene>
<keyword evidence="1" id="KW-0233">DNA recombination</keyword>
<evidence type="ECO:0000259" key="2">
    <source>
        <dbReference type="PROSITE" id="PS51898"/>
    </source>
</evidence>
<feature type="non-terminal residue" evidence="3">
    <location>
        <position position="273"/>
    </location>
</feature>
<dbReference type="GO" id="GO:0003677">
    <property type="term" value="F:DNA binding"/>
    <property type="evidence" value="ECO:0007669"/>
    <property type="project" value="InterPro"/>
</dbReference>
<dbReference type="GO" id="GO:0015074">
    <property type="term" value="P:DNA integration"/>
    <property type="evidence" value="ECO:0007669"/>
    <property type="project" value="InterPro"/>
</dbReference>
<dbReference type="InterPro" id="IPR013762">
    <property type="entry name" value="Integrase-like_cat_sf"/>
</dbReference>
<dbReference type="GO" id="GO:0006310">
    <property type="term" value="P:DNA recombination"/>
    <property type="evidence" value="ECO:0007669"/>
    <property type="project" value="UniProtKB-KW"/>
</dbReference>
<comment type="caution">
    <text evidence="3">The sequence shown here is derived from an EMBL/GenBank/DDBJ whole genome shotgun (WGS) entry which is preliminary data.</text>
</comment>
<dbReference type="AlphaFoldDB" id="X1II56"/>
<evidence type="ECO:0000313" key="3">
    <source>
        <dbReference type="EMBL" id="GAH68935.1"/>
    </source>
</evidence>
<reference evidence="3" key="1">
    <citation type="journal article" date="2014" name="Front. Microbiol.">
        <title>High frequency of phylogenetically diverse reductive dehalogenase-homologous genes in deep subseafloor sedimentary metagenomes.</title>
        <authorList>
            <person name="Kawai M."/>
            <person name="Futagami T."/>
            <person name="Toyoda A."/>
            <person name="Takaki Y."/>
            <person name="Nishi S."/>
            <person name="Hori S."/>
            <person name="Arai W."/>
            <person name="Tsubouchi T."/>
            <person name="Morono Y."/>
            <person name="Uchiyama I."/>
            <person name="Ito T."/>
            <person name="Fujiyama A."/>
            <person name="Inagaki F."/>
            <person name="Takami H."/>
        </authorList>
    </citation>
    <scope>NUCLEOTIDE SEQUENCE</scope>
    <source>
        <strain evidence="3">Expedition CK06-06</strain>
    </source>
</reference>
<feature type="non-terminal residue" evidence="3">
    <location>
        <position position="1"/>
    </location>
</feature>
<dbReference type="InterPro" id="IPR002104">
    <property type="entry name" value="Integrase_catalytic"/>
</dbReference>
<dbReference type="SUPFAM" id="SSF56349">
    <property type="entry name" value="DNA breaking-rejoining enzymes"/>
    <property type="match status" value="1"/>
</dbReference>
<sequence>WISSYKGNQNSKLSKLSGFCKFLGKTPEELILEHWKDGQKEPINQTDIAISQFDAYFEHLKETGVDHNSARQYVYSVIKGFYKKNKVPVMCDTPPPEEQQVNKVWEYSDNTTIRKEDKKDILKKIRDTLSIRNKAILLCKLGSGLDDVELFNLKIKNFKRGYVEDYNITHVKGRRKKTNIPFNTFFNSEGTDMLNVYLKDRERKGEEITDDSYLFVARKKDGSISKPRNNSFSEDLKKATGTLGYKNITPKRLRDWFRSELRRAGITEEIIKR</sequence>
<dbReference type="Gene3D" id="1.10.443.10">
    <property type="entry name" value="Intergrase catalytic core"/>
    <property type="match status" value="1"/>
</dbReference>
<dbReference type="PROSITE" id="PS51898">
    <property type="entry name" value="TYR_RECOMBINASE"/>
    <property type="match status" value="1"/>
</dbReference>